<dbReference type="Proteomes" id="UP000198432">
    <property type="component" value="Unassembled WGS sequence"/>
</dbReference>
<dbReference type="EMBL" id="FZOQ01000003">
    <property type="protein sequence ID" value="SNS24687.1"/>
    <property type="molecule type" value="Genomic_DNA"/>
</dbReference>
<organism evidence="2 3">
    <name type="scientific">Pontibacter ummariensis</name>
    <dbReference type="NCBI Taxonomy" id="1610492"/>
    <lineage>
        <taxon>Bacteria</taxon>
        <taxon>Pseudomonadati</taxon>
        <taxon>Bacteroidota</taxon>
        <taxon>Cytophagia</taxon>
        <taxon>Cytophagales</taxon>
        <taxon>Hymenobacteraceae</taxon>
        <taxon>Pontibacter</taxon>
    </lineage>
</organism>
<evidence type="ECO:0000256" key="1">
    <source>
        <dbReference type="SAM" id="SignalP"/>
    </source>
</evidence>
<evidence type="ECO:0000313" key="2">
    <source>
        <dbReference type="EMBL" id="SNS24687.1"/>
    </source>
</evidence>
<dbReference type="AlphaFoldDB" id="A0A239CXA2"/>
<keyword evidence="1" id="KW-0732">Signal</keyword>
<name>A0A239CXA2_9BACT</name>
<keyword evidence="3" id="KW-1185">Reference proteome</keyword>
<evidence type="ECO:0000313" key="3">
    <source>
        <dbReference type="Proteomes" id="UP000198432"/>
    </source>
</evidence>
<feature type="signal peptide" evidence="1">
    <location>
        <begin position="1"/>
        <end position="19"/>
    </location>
</feature>
<feature type="chain" id="PRO_5012760180" evidence="1">
    <location>
        <begin position="20"/>
        <end position="104"/>
    </location>
</feature>
<protein>
    <submittedName>
        <fullName evidence="2">Uncharacterized protein</fullName>
    </submittedName>
</protein>
<proteinExistence type="predicted"/>
<dbReference type="OrthoDB" id="894118at2"/>
<accession>A0A239CXA2</accession>
<sequence>MKVVLVLLLFFLFSVPVSAQINHVSHSKHEQELRQSLKEAAKVDALYKETHLNTDTYTFRKGVAGRKVSKREGAEKSKKLTLSEKLKNLFQKKKYKQLKTETDI</sequence>
<dbReference type="RefSeq" id="WP_089318170.1">
    <property type="nucleotide sequence ID" value="NZ_FZOQ01000003.1"/>
</dbReference>
<gene>
    <name evidence="2" type="ORF">SAMN06296052_103300</name>
</gene>
<reference evidence="3" key="1">
    <citation type="submission" date="2017-06" db="EMBL/GenBank/DDBJ databases">
        <authorList>
            <person name="Varghese N."/>
            <person name="Submissions S."/>
        </authorList>
    </citation>
    <scope>NUCLEOTIDE SEQUENCE [LARGE SCALE GENOMIC DNA]</scope>
    <source>
        <strain evidence="3">NKM1</strain>
    </source>
</reference>